<dbReference type="InterPro" id="IPR054722">
    <property type="entry name" value="PolX-like_BBD"/>
</dbReference>
<name>A0A1V6QYA2_9EURO</name>
<reference evidence="5" key="1">
    <citation type="journal article" date="2017" name="Nat. Microbiol.">
        <title>Global analysis of biosynthetic gene clusters reveals vast potential of secondary metabolite production in Penicillium species.</title>
        <authorList>
            <person name="Nielsen J.C."/>
            <person name="Grijseels S."/>
            <person name="Prigent S."/>
            <person name="Ji B."/>
            <person name="Dainat J."/>
            <person name="Nielsen K.F."/>
            <person name="Frisvad J.C."/>
            <person name="Workman M."/>
            <person name="Nielsen J."/>
        </authorList>
    </citation>
    <scope>NUCLEOTIDE SEQUENCE [LARGE SCALE GENOMIC DNA]</scope>
    <source>
        <strain evidence="5">IBT 29486</strain>
    </source>
</reference>
<dbReference type="GO" id="GO:0008270">
    <property type="term" value="F:zinc ion binding"/>
    <property type="evidence" value="ECO:0007669"/>
    <property type="project" value="UniProtKB-KW"/>
</dbReference>
<dbReference type="Pfam" id="PF22936">
    <property type="entry name" value="Pol_BBD"/>
    <property type="match status" value="1"/>
</dbReference>
<evidence type="ECO:0000313" key="5">
    <source>
        <dbReference type="Proteomes" id="UP000191518"/>
    </source>
</evidence>
<protein>
    <recommendedName>
        <fullName evidence="3">CCHC-type domain-containing protein</fullName>
    </recommendedName>
</protein>
<evidence type="ECO:0000256" key="2">
    <source>
        <dbReference type="SAM" id="MobiDB-lite"/>
    </source>
</evidence>
<feature type="compositionally biased region" description="Polar residues" evidence="2">
    <location>
        <begin position="250"/>
        <end position="262"/>
    </location>
</feature>
<proteinExistence type="predicted"/>
<dbReference type="PROSITE" id="PS50158">
    <property type="entry name" value="ZF_CCHC"/>
    <property type="match status" value="1"/>
</dbReference>
<organism evidence="4 5">
    <name type="scientific">Penicillium vulpinum</name>
    <dbReference type="NCBI Taxonomy" id="29845"/>
    <lineage>
        <taxon>Eukaryota</taxon>
        <taxon>Fungi</taxon>
        <taxon>Dikarya</taxon>
        <taxon>Ascomycota</taxon>
        <taxon>Pezizomycotina</taxon>
        <taxon>Eurotiomycetes</taxon>
        <taxon>Eurotiomycetidae</taxon>
        <taxon>Eurotiales</taxon>
        <taxon>Aspergillaceae</taxon>
        <taxon>Penicillium</taxon>
    </lineage>
</organism>
<dbReference type="InterPro" id="IPR001878">
    <property type="entry name" value="Znf_CCHC"/>
</dbReference>
<dbReference type="Proteomes" id="UP000191518">
    <property type="component" value="Unassembled WGS sequence"/>
</dbReference>
<dbReference type="EMBL" id="MDYP01000152">
    <property type="protein sequence ID" value="OQD94154.1"/>
    <property type="molecule type" value="Genomic_DNA"/>
</dbReference>
<keyword evidence="1" id="KW-0862">Zinc</keyword>
<evidence type="ECO:0000313" key="4">
    <source>
        <dbReference type="EMBL" id="OQD94154.1"/>
    </source>
</evidence>
<dbReference type="OrthoDB" id="4312532at2759"/>
<accession>A0A1V6QYA2</accession>
<feature type="domain" description="CCHC-type" evidence="3">
    <location>
        <begin position="307"/>
        <end position="320"/>
    </location>
</feature>
<evidence type="ECO:0000259" key="3">
    <source>
        <dbReference type="PROSITE" id="PS50158"/>
    </source>
</evidence>
<dbReference type="GO" id="GO:0003676">
    <property type="term" value="F:nucleic acid binding"/>
    <property type="evidence" value="ECO:0007669"/>
    <property type="project" value="InterPro"/>
</dbReference>
<dbReference type="AlphaFoldDB" id="A0A1V6QYA2"/>
<gene>
    <name evidence="4" type="ORF">PENVUL_c153G02678</name>
</gene>
<evidence type="ECO:0000256" key="1">
    <source>
        <dbReference type="PROSITE-ProRule" id="PRU00047"/>
    </source>
</evidence>
<feature type="region of interest" description="Disordered" evidence="2">
    <location>
        <begin position="247"/>
        <end position="289"/>
    </location>
</feature>
<keyword evidence="1" id="KW-0479">Metal-binding</keyword>
<sequence length="566" mass="63977">MTPLVGPGAAIGKNWDAIEDTDQTTASGDQSNGLPEIGSFVLYKIEPPLKEKEDFDEWYDTVTRILEGHSLHRLIDKNIERPDTDSEDAEKWMKLSIQVRAWLRHSIDSDVVKDITSTGQRTKWADDFMYQCKLQMRGEGHGALGAAMLRFLRTKRDEFSTNSEFITGLKSRYITANELKAGLSPYLAIVMMVDQLQEIPELRASIDIKENELKTIKDPATTMTVSDFFTYCKDMLDKIKRLGLDGGVGASSTRSHQSGQPKNQKKTDNNSYKKGRLMNAPPPGKHARDHVKEWKNHKTQRSTNGACSYCGTTGHDAKDCYHLTPESRPSGWKPKPGLWYYKTYKEFKEDRSQQFTGKPTERTKQANFDAVATSAIATDDDLGYDFGEMAVATDDREVDEEFTIEQRKGIVGTAVTLTTTRQLRSGIDWILDSGSSWHICTNKNLFVTYTPYKEGTGSAWDTSDGKGAVAEGHGDIILPIRRPKGGRCELRIHCEYKPGNRFNLLGLLRVKREQGIRWNDEDMLLTQDNKAIGYTFIAKEVPFIELFDEPNPVQYRAQYGVGYIEE</sequence>
<comment type="caution">
    <text evidence="4">The sequence shown here is derived from an EMBL/GenBank/DDBJ whole genome shotgun (WGS) entry which is preliminary data.</text>
</comment>
<dbReference type="STRING" id="29845.A0A1V6QYA2"/>
<keyword evidence="1" id="KW-0863">Zinc-finger</keyword>
<keyword evidence="5" id="KW-1185">Reference proteome</keyword>